<gene>
    <name evidence="1" type="ORF">EBBID32_46830</name>
</gene>
<name>N1MU71_9SPHN</name>
<reference evidence="2" key="2">
    <citation type="submission" date="2013-04" db="EMBL/GenBank/DDBJ databases">
        <title>Bisphenol A degrading Sphingobium sp. strain BiD32.</title>
        <authorList>
            <person name="Nielsen J.L."/>
            <person name="Zhou N.A."/>
            <person name="Kjeldal H."/>
        </authorList>
    </citation>
    <scope>NUCLEOTIDE SEQUENCE [LARGE SCALE GENOMIC DNA]</scope>
    <source>
        <strain evidence="2">BiD32</strain>
    </source>
</reference>
<sequence>MAEGWIRPSAAEVWLMVIIFLQSDFKAGGTAHWLGNRDSK</sequence>
<keyword evidence="2" id="KW-1185">Reference proteome</keyword>
<accession>N1MU71</accession>
<reference evidence="1 2" key="1">
    <citation type="submission" date="2013-03" db="EMBL/GenBank/DDBJ databases">
        <authorList>
            <person name="Le V."/>
        </authorList>
    </citation>
    <scope>NUCLEOTIDE SEQUENCE [LARGE SCALE GENOMIC DNA]</scope>
    <source>
        <strain evidence="1 2">BiD32</strain>
    </source>
</reference>
<dbReference type="EMBL" id="CAVK010000258">
    <property type="protein sequence ID" value="CCW20309.1"/>
    <property type="molecule type" value="Genomic_DNA"/>
</dbReference>
<evidence type="ECO:0000313" key="2">
    <source>
        <dbReference type="Proteomes" id="UP000013201"/>
    </source>
</evidence>
<proteinExistence type="predicted"/>
<comment type="caution">
    <text evidence="1">The sequence shown here is derived from an EMBL/GenBank/DDBJ whole genome shotgun (WGS) entry which is preliminary data.</text>
</comment>
<dbReference type="AlphaFoldDB" id="N1MU71"/>
<evidence type="ECO:0000313" key="1">
    <source>
        <dbReference type="EMBL" id="CCW20309.1"/>
    </source>
</evidence>
<dbReference type="Proteomes" id="UP000013201">
    <property type="component" value="Unassembled WGS sequence"/>
</dbReference>
<protein>
    <submittedName>
        <fullName evidence="1">Uncharacterized protein</fullName>
    </submittedName>
</protein>
<organism evidence="1 2">
    <name type="scientific">Sphingobium indicum BiD32</name>
    <dbReference type="NCBI Taxonomy" id="1301087"/>
    <lineage>
        <taxon>Bacteria</taxon>
        <taxon>Pseudomonadati</taxon>
        <taxon>Pseudomonadota</taxon>
        <taxon>Alphaproteobacteria</taxon>
        <taxon>Sphingomonadales</taxon>
        <taxon>Sphingomonadaceae</taxon>
        <taxon>Sphingobium</taxon>
    </lineage>
</organism>